<proteinExistence type="predicted"/>
<feature type="region of interest" description="Disordered" evidence="1">
    <location>
        <begin position="18"/>
        <end position="63"/>
    </location>
</feature>
<protein>
    <submittedName>
        <fullName evidence="2">Uncharacterized protein</fullName>
    </submittedName>
</protein>
<dbReference type="Proteomes" id="UP000614221">
    <property type="component" value="Unassembled WGS sequence"/>
</dbReference>
<dbReference type="OrthoDB" id="167544at2157"/>
<evidence type="ECO:0000313" key="2">
    <source>
        <dbReference type="EMBL" id="GGK58468.1"/>
    </source>
</evidence>
<gene>
    <name evidence="2" type="ORF">GCM10009067_08750</name>
</gene>
<name>A0A830EYT1_9EURY</name>
<dbReference type="AlphaFoldDB" id="A0A830EYT1"/>
<accession>A0A830EYT1</accession>
<feature type="compositionally biased region" description="Polar residues" evidence="1">
    <location>
        <begin position="42"/>
        <end position="56"/>
    </location>
</feature>
<comment type="caution">
    <text evidence="2">The sequence shown here is derived from an EMBL/GenBank/DDBJ whole genome shotgun (WGS) entry which is preliminary data.</text>
</comment>
<evidence type="ECO:0000313" key="3">
    <source>
        <dbReference type="Proteomes" id="UP000614221"/>
    </source>
</evidence>
<dbReference type="PROSITE" id="PS51257">
    <property type="entry name" value="PROKAR_LIPOPROTEIN"/>
    <property type="match status" value="1"/>
</dbReference>
<feature type="compositionally biased region" description="Basic and acidic residues" evidence="1">
    <location>
        <begin position="27"/>
        <end position="39"/>
    </location>
</feature>
<organism evidence="2 3">
    <name type="scientific">Haloarcula sebkhae</name>
    <dbReference type="NCBI Taxonomy" id="932660"/>
    <lineage>
        <taxon>Archaea</taxon>
        <taxon>Methanobacteriati</taxon>
        <taxon>Methanobacteriota</taxon>
        <taxon>Stenosarchaea group</taxon>
        <taxon>Halobacteria</taxon>
        <taxon>Halobacteriales</taxon>
        <taxon>Haloarculaceae</taxon>
        <taxon>Haloarcula</taxon>
    </lineage>
</organism>
<evidence type="ECO:0000256" key="1">
    <source>
        <dbReference type="SAM" id="MobiDB-lite"/>
    </source>
</evidence>
<reference evidence="2" key="2">
    <citation type="submission" date="2020-09" db="EMBL/GenBank/DDBJ databases">
        <authorList>
            <person name="Sun Q."/>
            <person name="Ohkuma M."/>
        </authorList>
    </citation>
    <scope>NUCLEOTIDE SEQUENCE</scope>
    <source>
        <strain evidence="2">JCM 19018</strain>
    </source>
</reference>
<dbReference type="EMBL" id="BMPD01000001">
    <property type="protein sequence ID" value="GGK58468.1"/>
    <property type="molecule type" value="Genomic_DNA"/>
</dbReference>
<reference evidence="2" key="1">
    <citation type="journal article" date="2014" name="Int. J. Syst. Evol. Microbiol.">
        <title>Complete genome sequence of Corynebacterium casei LMG S-19264T (=DSM 44701T), isolated from a smear-ripened cheese.</title>
        <authorList>
            <consortium name="US DOE Joint Genome Institute (JGI-PGF)"/>
            <person name="Walter F."/>
            <person name="Albersmeier A."/>
            <person name="Kalinowski J."/>
            <person name="Ruckert C."/>
        </authorList>
    </citation>
    <scope>NUCLEOTIDE SEQUENCE</scope>
    <source>
        <strain evidence="2">JCM 19018</strain>
    </source>
</reference>
<sequence length="212" mass="23590">MRRRHLLLSTSSLIAFSGCGRNPTESAETKTETGDERATEATGEQVTVSGQVRPTESPSPPSKAFTCDKRDFVRHPPMYDPDRIKWGDTGTVSLRIDQTTFEYGDTAQITLTNTTDSRISTGLKQTYQIERFTDDGWQDVRGKTGGDEIQYVDMGSEPAPGVIYEWSLRLTEAGLVAGDKEFTVCPELVSGRYRFVYWTVDAPVAVAFDLTR</sequence>